<dbReference type="Proteomes" id="UP001596958">
    <property type="component" value="Unassembled WGS sequence"/>
</dbReference>
<dbReference type="InterPro" id="IPR002516">
    <property type="entry name" value="Glyco_trans_11"/>
</dbReference>
<keyword evidence="2" id="KW-0808">Transferase</keyword>
<gene>
    <name evidence="3" type="ORF">ACFQZS_03980</name>
</gene>
<dbReference type="CDD" id="cd11301">
    <property type="entry name" value="Fut1_Fut2_like"/>
    <property type="match status" value="1"/>
</dbReference>
<dbReference type="RefSeq" id="WP_377097554.1">
    <property type="nucleotide sequence ID" value="NZ_JBHTHU010000001.1"/>
</dbReference>
<dbReference type="Pfam" id="PF01531">
    <property type="entry name" value="Glyco_transf_11"/>
    <property type="match status" value="1"/>
</dbReference>
<evidence type="ECO:0000313" key="3">
    <source>
        <dbReference type="EMBL" id="MFD0749287.1"/>
    </source>
</evidence>
<dbReference type="Gene3D" id="3.40.50.11350">
    <property type="match status" value="1"/>
</dbReference>
<proteinExistence type="predicted"/>
<protein>
    <submittedName>
        <fullName evidence="3">Alpha-1,2-fucosyltransferase</fullName>
    </submittedName>
</protein>
<dbReference type="PANTHER" id="PTHR11927">
    <property type="entry name" value="GALACTOSIDE 2-L-FUCOSYLTRANSFERASE"/>
    <property type="match status" value="1"/>
</dbReference>
<keyword evidence="4" id="KW-1185">Reference proteome</keyword>
<sequence>MEKGSMIVVKLQGGLGNQLFQYAFGTALAEKYRDTLKFDLGSYEVGASRKLDILEFRVDLRAVDEAQYNDFFSLKNRMLKKLKLSVLATSQVHFENSATYYDVHHSASKNIFYFGYWQSPRYFEAVSKIIHEQFKLRNDNLPLFYRDLLKQNQTVAIHIRRGDYLLAGNAQVHGNLPQEYYERAVDLMQQSVGDSHYLIFSDDLSWVKDNFKIPVKWQMVDDCELNAAQTLALMAACNHQIIANSTFSWWAAWLNTNPQKKVIAPKNWFANGRDATELLMNSWTAL</sequence>
<comment type="caution">
    <text evidence="3">The sequence shown here is derived from an EMBL/GenBank/DDBJ whole genome shotgun (WGS) entry which is preliminary data.</text>
</comment>
<evidence type="ECO:0000256" key="2">
    <source>
        <dbReference type="ARBA" id="ARBA00022679"/>
    </source>
</evidence>
<accession>A0ABW2YSA1</accession>
<keyword evidence="1" id="KW-0328">Glycosyltransferase</keyword>
<dbReference type="PANTHER" id="PTHR11927:SF9">
    <property type="entry name" value="L-FUCOSYLTRANSFERASE"/>
    <property type="match status" value="1"/>
</dbReference>
<name>A0ABW2YSA1_9SPHI</name>
<reference evidence="4" key="1">
    <citation type="journal article" date="2019" name="Int. J. Syst. Evol. Microbiol.">
        <title>The Global Catalogue of Microorganisms (GCM) 10K type strain sequencing project: providing services to taxonomists for standard genome sequencing and annotation.</title>
        <authorList>
            <consortium name="The Broad Institute Genomics Platform"/>
            <consortium name="The Broad Institute Genome Sequencing Center for Infectious Disease"/>
            <person name="Wu L."/>
            <person name="Ma J."/>
        </authorList>
    </citation>
    <scope>NUCLEOTIDE SEQUENCE [LARGE SCALE GENOMIC DNA]</scope>
    <source>
        <strain evidence="4">CCUG 63418</strain>
    </source>
</reference>
<dbReference type="EMBL" id="JBHTHU010000001">
    <property type="protein sequence ID" value="MFD0749287.1"/>
    <property type="molecule type" value="Genomic_DNA"/>
</dbReference>
<evidence type="ECO:0000256" key="1">
    <source>
        <dbReference type="ARBA" id="ARBA00022676"/>
    </source>
</evidence>
<organism evidence="3 4">
    <name type="scientific">Mucilaginibacter calamicampi</name>
    <dbReference type="NCBI Taxonomy" id="1302352"/>
    <lineage>
        <taxon>Bacteria</taxon>
        <taxon>Pseudomonadati</taxon>
        <taxon>Bacteroidota</taxon>
        <taxon>Sphingobacteriia</taxon>
        <taxon>Sphingobacteriales</taxon>
        <taxon>Sphingobacteriaceae</taxon>
        <taxon>Mucilaginibacter</taxon>
    </lineage>
</organism>
<evidence type="ECO:0000313" key="4">
    <source>
        <dbReference type="Proteomes" id="UP001596958"/>
    </source>
</evidence>